<evidence type="ECO:0000313" key="1">
    <source>
        <dbReference type="EMBL" id="GBP07171.1"/>
    </source>
</evidence>
<dbReference type="AlphaFoldDB" id="A0A4C1T1L9"/>
<gene>
    <name evidence="1" type="ORF">EVAR_92076_1</name>
</gene>
<sequence>MHPTLFSVMNSSSAERDQQGSTITDYLVPAHEPSTLYTQLFKAEMLLPMLSTRRVKLNRSESKVTCTPASKQSEKELKLCSRLNYLLSGRSVQIFRTVYFRRGAGQPQPRASDRESSCEL</sequence>
<organism evidence="1 2">
    <name type="scientific">Eumeta variegata</name>
    <name type="common">Bagworm moth</name>
    <name type="synonym">Eumeta japonica</name>
    <dbReference type="NCBI Taxonomy" id="151549"/>
    <lineage>
        <taxon>Eukaryota</taxon>
        <taxon>Metazoa</taxon>
        <taxon>Ecdysozoa</taxon>
        <taxon>Arthropoda</taxon>
        <taxon>Hexapoda</taxon>
        <taxon>Insecta</taxon>
        <taxon>Pterygota</taxon>
        <taxon>Neoptera</taxon>
        <taxon>Endopterygota</taxon>
        <taxon>Lepidoptera</taxon>
        <taxon>Glossata</taxon>
        <taxon>Ditrysia</taxon>
        <taxon>Tineoidea</taxon>
        <taxon>Psychidae</taxon>
        <taxon>Oiketicinae</taxon>
        <taxon>Eumeta</taxon>
    </lineage>
</organism>
<proteinExistence type="predicted"/>
<reference evidence="1 2" key="1">
    <citation type="journal article" date="2019" name="Commun. Biol.">
        <title>The bagworm genome reveals a unique fibroin gene that provides high tensile strength.</title>
        <authorList>
            <person name="Kono N."/>
            <person name="Nakamura H."/>
            <person name="Ohtoshi R."/>
            <person name="Tomita M."/>
            <person name="Numata K."/>
            <person name="Arakawa K."/>
        </authorList>
    </citation>
    <scope>NUCLEOTIDE SEQUENCE [LARGE SCALE GENOMIC DNA]</scope>
</reference>
<name>A0A4C1T1L9_EUMVA</name>
<protein>
    <submittedName>
        <fullName evidence="1">Uncharacterized protein</fullName>
    </submittedName>
</protein>
<comment type="caution">
    <text evidence="1">The sequence shown here is derived from an EMBL/GenBank/DDBJ whole genome shotgun (WGS) entry which is preliminary data.</text>
</comment>
<evidence type="ECO:0000313" key="2">
    <source>
        <dbReference type="Proteomes" id="UP000299102"/>
    </source>
</evidence>
<dbReference type="EMBL" id="BGZK01000025">
    <property type="protein sequence ID" value="GBP07171.1"/>
    <property type="molecule type" value="Genomic_DNA"/>
</dbReference>
<accession>A0A4C1T1L9</accession>
<keyword evidence="2" id="KW-1185">Reference proteome</keyword>
<dbReference type="Proteomes" id="UP000299102">
    <property type="component" value="Unassembled WGS sequence"/>
</dbReference>